<comment type="similarity">
    <text evidence="1">Belongs to the LysR transcriptional regulatory family.</text>
</comment>
<evidence type="ECO:0000313" key="7">
    <source>
        <dbReference type="Proteomes" id="UP001595765"/>
    </source>
</evidence>
<proteinExistence type="inferred from homology"/>
<keyword evidence="7" id="KW-1185">Reference proteome</keyword>
<dbReference type="Gene3D" id="1.10.10.10">
    <property type="entry name" value="Winged helix-like DNA-binding domain superfamily/Winged helix DNA-binding domain"/>
    <property type="match status" value="1"/>
</dbReference>
<organism evidence="6 7">
    <name type="scientific">Streptomyces polygonati</name>
    <dbReference type="NCBI Taxonomy" id="1617087"/>
    <lineage>
        <taxon>Bacteria</taxon>
        <taxon>Bacillati</taxon>
        <taxon>Actinomycetota</taxon>
        <taxon>Actinomycetes</taxon>
        <taxon>Kitasatosporales</taxon>
        <taxon>Streptomycetaceae</taxon>
        <taxon>Streptomyces</taxon>
    </lineage>
</organism>
<sequence length="276" mass="29806">MDQLETRELVYFVAVAEELHFSRAAERLGIAQPPLSRAVSRLERRIGVRLLERTSRRVELTAAGLVFLDECRALLRGLDAAVRRTQRTARPARLVLAVRPGTGSGLLAQVLRSQDAAEPDLVFTHDGAGALRDATADIALLCTDSDDLTGLLTTEVARAHPVALVPRDHPLADRAVVTTAELRQDPAFQEQCPPMGLDEILDRVALGRLVTVVGSAAADCLTRQVTAVPVADLPTTTLALGWLAQTSRPEIASFARTVQRITADHADTRLLTEPAP</sequence>
<gene>
    <name evidence="6" type="ORF">ACFO3J_32425</name>
</gene>
<dbReference type="PANTHER" id="PTHR30346">
    <property type="entry name" value="TRANSCRIPTIONAL DUAL REGULATOR HCAR-RELATED"/>
    <property type="match status" value="1"/>
</dbReference>
<keyword evidence="2" id="KW-0805">Transcription regulation</keyword>
<dbReference type="InterPro" id="IPR036388">
    <property type="entry name" value="WH-like_DNA-bd_sf"/>
</dbReference>
<reference evidence="7" key="1">
    <citation type="journal article" date="2019" name="Int. J. Syst. Evol. Microbiol.">
        <title>The Global Catalogue of Microorganisms (GCM) 10K type strain sequencing project: providing services to taxonomists for standard genome sequencing and annotation.</title>
        <authorList>
            <consortium name="The Broad Institute Genomics Platform"/>
            <consortium name="The Broad Institute Genome Sequencing Center for Infectious Disease"/>
            <person name="Wu L."/>
            <person name="Ma J."/>
        </authorList>
    </citation>
    <scope>NUCLEOTIDE SEQUENCE [LARGE SCALE GENOMIC DNA]</scope>
    <source>
        <strain evidence="7">CGMCC 4.7237</strain>
    </source>
</reference>
<evidence type="ECO:0000256" key="3">
    <source>
        <dbReference type="ARBA" id="ARBA00023125"/>
    </source>
</evidence>
<protein>
    <submittedName>
        <fullName evidence="6">LysR family transcriptional regulator</fullName>
    </submittedName>
</protein>
<dbReference type="Proteomes" id="UP001595765">
    <property type="component" value="Unassembled WGS sequence"/>
</dbReference>
<evidence type="ECO:0000256" key="4">
    <source>
        <dbReference type="ARBA" id="ARBA00023163"/>
    </source>
</evidence>
<dbReference type="SUPFAM" id="SSF46785">
    <property type="entry name" value="Winged helix' DNA-binding domain"/>
    <property type="match status" value="1"/>
</dbReference>
<feature type="domain" description="HTH lysR-type" evidence="5">
    <location>
        <begin position="4"/>
        <end position="61"/>
    </location>
</feature>
<comment type="caution">
    <text evidence="6">The sequence shown here is derived from an EMBL/GenBank/DDBJ whole genome shotgun (WGS) entry which is preliminary data.</text>
</comment>
<dbReference type="SUPFAM" id="SSF53850">
    <property type="entry name" value="Periplasmic binding protein-like II"/>
    <property type="match status" value="1"/>
</dbReference>
<dbReference type="Gene3D" id="3.40.190.10">
    <property type="entry name" value="Periplasmic binding protein-like II"/>
    <property type="match status" value="2"/>
</dbReference>
<dbReference type="PROSITE" id="PS50931">
    <property type="entry name" value="HTH_LYSR"/>
    <property type="match status" value="1"/>
</dbReference>
<dbReference type="Pfam" id="PF03466">
    <property type="entry name" value="LysR_substrate"/>
    <property type="match status" value="1"/>
</dbReference>
<dbReference type="EMBL" id="JBHSBB010000036">
    <property type="protein sequence ID" value="MFC4036123.1"/>
    <property type="molecule type" value="Genomic_DNA"/>
</dbReference>
<keyword evidence="4" id="KW-0804">Transcription</keyword>
<evidence type="ECO:0000259" key="5">
    <source>
        <dbReference type="PROSITE" id="PS50931"/>
    </source>
</evidence>
<dbReference type="Pfam" id="PF00126">
    <property type="entry name" value="HTH_1"/>
    <property type="match status" value="1"/>
</dbReference>
<evidence type="ECO:0000256" key="1">
    <source>
        <dbReference type="ARBA" id="ARBA00009437"/>
    </source>
</evidence>
<name>A0ABV8HW20_9ACTN</name>
<dbReference type="InterPro" id="IPR036390">
    <property type="entry name" value="WH_DNA-bd_sf"/>
</dbReference>
<dbReference type="InterPro" id="IPR005119">
    <property type="entry name" value="LysR_subst-bd"/>
</dbReference>
<dbReference type="PANTHER" id="PTHR30346:SF0">
    <property type="entry name" value="HCA OPERON TRANSCRIPTIONAL ACTIVATOR HCAR"/>
    <property type="match status" value="1"/>
</dbReference>
<evidence type="ECO:0000313" key="6">
    <source>
        <dbReference type="EMBL" id="MFC4036123.1"/>
    </source>
</evidence>
<dbReference type="RefSeq" id="WP_386437271.1">
    <property type="nucleotide sequence ID" value="NZ_JBHSBB010000036.1"/>
</dbReference>
<accession>A0ABV8HW20</accession>
<dbReference type="PRINTS" id="PR00039">
    <property type="entry name" value="HTHLYSR"/>
</dbReference>
<keyword evidence="3" id="KW-0238">DNA-binding</keyword>
<dbReference type="InterPro" id="IPR000847">
    <property type="entry name" value="LysR_HTH_N"/>
</dbReference>
<evidence type="ECO:0000256" key="2">
    <source>
        <dbReference type="ARBA" id="ARBA00023015"/>
    </source>
</evidence>